<dbReference type="InterPro" id="IPR051531">
    <property type="entry name" value="N-acetyltransferase"/>
</dbReference>
<dbReference type="Pfam" id="PF13302">
    <property type="entry name" value="Acetyltransf_3"/>
    <property type="match status" value="1"/>
</dbReference>
<dbReference type="InterPro" id="IPR000182">
    <property type="entry name" value="GNAT_dom"/>
</dbReference>
<protein>
    <submittedName>
        <fullName evidence="2">N-acetyltransferase</fullName>
    </submittedName>
</protein>
<dbReference type="OrthoDB" id="2352097at2"/>
<dbReference type="PANTHER" id="PTHR43792:SF1">
    <property type="entry name" value="N-ACETYLTRANSFERASE DOMAIN-CONTAINING PROTEIN"/>
    <property type="match status" value="1"/>
</dbReference>
<comment type="caution">
    <text evidence="2">The sequence shown here is derived from an EMBL/GenBank/DDBJ whole genome shotgun (WGS) entry which is preliminary data.</text>
</comment>
<reference evidence="2 3" key="1">
    <citation type="submission" date="2017-07" db="EMBL/GenBank/DDBJ databases">
        <title>Fictibacillus sp. nov. GDSW-R2A3 Genome sequencing and assembly.</title>
        <authorList>
            <person name="Mayilraj S."/>
        </authorList>
    </citation>
    <scope>NUCLEOTIDE SEQUENCE [LARGE SCALE GENOMIC DNA]</scope>
    <source>
        <strain evidence="2 3">GDSW-R2A3</strain>
    </source>
</reference>
<proteinExistence type="predicted"/>
<name>A0A235F5G0_9BACL</name>
<dbReference type="SUPFAM" id="SSF55729">
    <property type="entry name" value="Acyl-CoA N-acyltransferases (Nat)"/>
    <property type="match status" value="1"/>
</dbReference>
<accession>A0A235F5G0</accession>
<dbReference type="InterPro" id="IPR016181">
    <property type="entry name" value="Acyl_CoA_acyltransferase"/>
</dbReference>
<dbReference type="RefSeq" id="WP_094253473.1">
    <property type="nucleotide sequence ID" value="NZ_JBHLXL010000002.1"/>
</dbReference>
<keyword evidence="3" id="KW-1185">Reference proteome</keyword>
<dbReference type="EMBL" id="NOII01000011">
    <property type="protein sequence ID" value="OYD56458.1"/>
    <property type="molecule type" value="Genomic_DNA"/>
</dbReference>
<dbReference type="Gene3D" id="3.40.630.30">
    <property type="match status" value="1"/>
</dbReference>
<evidence type="ECO:0000313" key="3">
    <source>
        <dbReference type="Proteomes" id="UP000215059"/>
    </source>
</evidence>
<organism evidence="2 3">
    <name type="scientific">Fictibacillus aquaticus</name>
    <dbReference type="NCBI Taxonomy" id="2021314"/>
    <lineage>
        <taxon>Bacteria</taxon>
        <taxon>Bacillati</taxon>
        <taxon>Bacillota</taxon>
        <taxon>Bacilli</taxon>
        <taxon>Bacillales</taxon>
        <taxon>Fictibacillaceae</taxon>
        <taxon>Fictibacillus</taxon>
    </lineage>
</organism>
<dbReference type="PANTHER" id="PTHR43792">
    <property type="entry name" value="GNAT FAMILY, PUTATIVE (AFU_ORTHOLOGUE AFUA_3G00765)-RELATED-RELATED"/>
    <property type="match status" value="1"/>
</dbReference>
<dbReference type="GO" id="GO:0016747">
    <property type="term" value="F:acyltransferase activity, transferring groups other than amino-acyl groups"/>
    <property type="evidence" value="ECO:0007669"/>
    <property type="project" value="InterPro"/>
</dbReference>
<evidence type="ECO:0000313" key="2">
    <source>
        <dbReference type="EMBL" id="OYD56458.1"/>
    </source>
</evidence>
<sequence length="193" mass="22952">MLKKRDLHDSHVLFNLMVHPEVFPFVRQKANSIEEFMFLTKQTIEEEDQGTLISRTILDEWQNPIGTINLFDVQDGYGFLGTWIGKPYFGKGYNNPAKEEFFSELFYEKDIHTIFMRIRKSNLRSQKAAEKIPYVTLANEVRKDIYDQLNKEEDIYNLYQIEKDNYIMHQLRLQHQQQAQPLICAVEEQLKEA</sequence>
<gene>
    <name evidence="2" type="ORF">CGZ90_15700</name>
</gene>
<dbReference type="AlphaFoldDB" id="A0A235F5G0"/>
<feature type="domain" description="N-acetyltransferase" evidence="1">
    <location>
        <begin position="7"/>
        <end position="132"/>
    </location>
</feature>
<keyword evidence="2" id="KW-0808">Transferase</keyword>
<dbReference type="Proteomes" id="UP000215059">
    <property type="component" value="Unassembled WGS sequence"/>
</dbReference>
<evidence type="ECO:0000259" key="1">
    <source>
        <dbReference type="Pfam" id="PF13302"/>
    </source>
</evidence>